<sequence>LNFFNHSLSLGVL</sequence>
<comment type="caution">
    <text evidence="1">The sequence shown here is derived from an EMBL/GenBank/DDBJ whole genome shotgun (WGS) entry which is preliminary data.</text>
</comment>
<accession>A0A317YFW8</accession>
<name>A0A317YFW8_MAIZE</name>
<dbReference type="EMBL" id="NCVQ01000001">
    <property type="protein sequence ID" value="PWZ57016.1"/>
    <property type="molecule type" value="Genomic_DNA"/>
</dbReference>
<organism evidence="1">
    <name type="scientific">Zea mays</name>
    <name type="common">Maize</name>
    <dbReference type="NCBI Taxonomy" id="4577"/>
    <lineage>
        <taxon>Eukaryota</taxon>
        <taxon>Viridiplantae</taxon>
        <taxon>Streptophyta</taxon>
        <taxon>Embryophyta</taxon>
        <taxon>Tracheophyta</taxon>
        <taxon>Spermatophyta</taxon>
        <taxon>Magnoliopsida</taxon>
        <taxon>Liliopsida</taxon>
        <taxon>Poales</taxon>
        <taxon>Poaceae</taxon>
        <taxon>PACMAD clade</taxon>
        <taxon>Panicoideae</taxon>
        <taxon>Andropogonodae</taxon>
        <taxon>Andropogoneae</taxon>
        <taxon>Tripsacinae</taxon>
        <taxon>Zea</taxon>
    </lineage>
</organism>
<feature type="non-terminal residue" evidence="1">
    <location>
        <position position="1"/>
    </location>
</feature>
<protein>
    <submittedName>
        <fullName evidence="1">Uncharacterized protein</fullName>
    </submittedName>
</protein>
<reference evidence="1" key="1">
    <citation type="journal article" date="2018" name="Nat. Genet.">
        <title>Extensive intraspecific gene order and gene structural variations between Mo17 and other maize genomes.</title>
        <authorList>
            <person name="Sun S."/>
            <person name="Zhou Y."/>
            <person name="Chen J."/>
            <person name="Shi J."/>
            <person name="Zhao H."/>
            <person name="Zhao H."/>
            <person name="Song W."/>
            <person name="Zhang M."/>
            <person name="Cui Y."/>
            <person name="Dong X."/>
            <person name="Liu H."/>
            <person name="Ma X."/>
            <person name="Jiao Y."/>
            <person name="Wang B."/>
            <person name="Wei X."/>
            <person name="Stein J.C."/>
            <person name="Glaubitz J.C."/>
            <person name="Lu F."/>
            <person name="Yu G."/>
            <person name="Liang C."/>
            <person name="Fengler K."/>
            <person name="Li B."/>
            <person name="Rafalski A."/>
            <person name="Schnable P.S."/>
            <person name="Ware D.H."/>
            <person name="Buckler E.S."/>
            <person name="Lai J."/>
        </authorList>
    </citation>
    <scope>NUCLEOTIDE SEQUENCE [LARGE SCALE GENOMIC DNA]</scope>
    <source>
        <tissue evidence="1">Seedling</tissue>
    </source>
</reference>
<gene>
    <name evidence="1" type="ORF">Zm00014a_029575</name>
</gene>
<proteinExistence type="predicted"/>
<evidence type="ECO:0000313" key="1">
    <source>
        <dbReference type="EMBL" id="PWZ57016.1"/>
    </source>
</evidence>
<dbReference type="Proteomes" id="UP000251960">
    <property type="component" value="Chromosome 1"/>
</dbReference>